<dbReference type="RefSeq" id="WP_009839765.1">
    <property type="nucleotide sequence ID" value="NZ_CH959301.1"/>
</dbReference>
<dbReference type="InterPro" id="IPR033713">
    <property type="entry name" value="NudJ"/>
</dbReference>
<evidence type="ECO:0000256" key="2">
    <source>
        <dbReference type="ARBA" id="ARBA00007608"/>
    </source>
</evidence>
<name>A4CC46_9GAMM</name>
<dbReference type="GO" id="GO:0017110">
    <property type="term" value="F:nucleoside diphosphate phosphatase activity"/>
    <property type="evidence" value="ECO:0007669"/>
    <property type="project" value="InterPro"/>
</dbReference>
<evidence type="ECO:0000256" key="3">
    <source>
        <dbReference type="ARBA" id="ARBA00011245"/>
    </source>
</evidence>
<protein>
    <recommendedName>
        <fullName evidence="4 6">Phosphatase NudJ</fullName>
        <ecNumber evidence="6">3.6.1.-</ecNumber>
    </recommendedName>
</protein>
<comment type="cofactor">
    <cofactor evidence="1 6">
        <name>Mg(2+)</name>
        <dbReference type="ChEBI" id="CHEBI:18420"/>
    </cofactor>
</comment>
<dbReference type="Gene3D" id="3.90.79.10">
    <property type="entry name" value="Nucleoside Triphosphate Pyrophosphohydrolase"/>
    <property type="match status" value="1"/>
</dbReference>
<dbReference type="PROSITE" id="PS00893">
    <property type="entry name" value="NUDIX_BOX"/>
    <property type="match status" value="1"/>
</dbReference>
<dbReference type="EMBL" id="AAOH01000005">
    <property type="protein sequence ID" value="EAR27933.1"/>
    <property type="molecule type" value="Genomic_DNA"/>
</dbReference>
<feature type="domain" description="Nudix hydrolase" evidence="7">
    <location>
        <begin position="1"/>
        <end position="132"/>
    </location>
</feature>
<evidence type="ECO:0000256" key="4">
    <source>
        <dbReference type="ARBA" id="ARBA00015552"/>
    </source>
</evidence>
<dbReference type="PROSITE" id="PS51462">
    <property type="entry name" value="NUDIX"/>
    <property type="match status" value="1"/>
</dbReference>
<dbReference type="Proteomes" id="UP000006201">
    <property type="component" value="Unassembled WGS sequence"/>
</dbReference>
<dbReference type="AlphaFoldDB" id="A4CC46"/>
<sequence>MHKPNVTVAAVVQYQDQFLFVEEKDKSLGNLVINQPAGHLELNETLIEACQRELFEETGLQLSPSGFIGTYRHLANNGTDYLRFCFYFKLEELSPLKPNDPDIVRAFWATLAQIEQSVFRSPLVLRCILDSQSRPLIALDYICG</sequence>
<evidence type="ECO:0000256" key="6">
    <source>
        <dbReference type="RuleBase" id="RU364043"/>
    </source>
</evidence>
<dbReference type="EC" id="3.6.1.-" evidence="6"/>
<dbReference type="GO" id="GO:0017111">
    <property type="term" value="F:ribonucleoside triphosphate phosphatase activity"/>
    <property type="evidence" value="ECO:0007669"/>
    <property type="project" value="InterPro"/>
</dbReference>
<dbReference type="HOGENOM" id="CLU_037162_6_1_6"/>
<dbReference type="STRING" id="87626.PTD2_18965"/>
<dbReference type="InterPro" id="IPR000086">
    <property type="entry name" value="NUDIX_hydrolase_dom"/>
</dbReference>
<evidence type="ECO:0000259" key="7">
    <source>
        <dbReference type="PROSITE" id="PS51462"/>
    </source>
</evidence>
<gene>
    <name evidence="6" type="primary">nudJ</name>
    <name evidence="8" type="ORF">PTD2_18965</name>
</gene>
<dbReference type="PANTHER" id="PTHR43736">
    <property type="entry name" value="ADP-RIBOSE PYROPHOSPHATASE"/>
    <property type="match status" value="1"/>
</dbReference>
<comment type="subunit">
    <text evidence="3 6">Monomer.</text>
</comment>
<accession>A4CC46</accession>
<dbReference type="Pfam" id="PF00293">
    <property type="entry name" value="NUDIX"/>
    <property type="match status" value="1"/>
</dbReference>
<keyword evidence="6" id="KW-0460">Magnesium</keyword>
<dbReference type="CDD" id="cd03675">
    <property type="entry name" value="NUDIX_Hydrolase"/>
    <property type="match status" value="1"/>
</dbReference>
<organism evidence="8 9">
    <name type="scientific">Pseudoalteromonas tunicata D2</name>
    <dbReference type="NCBI Taxonomy" id="87626"/>
    <lineage>
        <taxon>Bacteria</taxon>
        <taxon>Pseudomonadati</taxon>
        <taxon>Pseudomonadota</taxon>
        <taxon>Gammaproteobacteria</taxon>
        <taxon>Alteromonadales</taxon>
        <taxon>Pseudoalteromonadaceae</taxon>
        <taxon>Pseudoalteromonas</taxon>
    </lineage>
</organism>
<comment type="similarity">
    <text evidence="2 6">Belongs to the Nudix hydrolase family. NudJ subfamily.</text>
</comment>
<dbReference type="SUPFAM" id="SSF55811">
    <property type="entry name" value="Nudix"/>
    <property type="match status" value="1"/>
</dbReference>
<dbReference type="InterPro" id="IPR020084">
    <property type="entry name" value="NUDIX_hydrolase_CS"/>
</dbReference>
<evidence type="ECO:0000256" key="1">
    <source>
        <dbReference type="ARBA" id="ARBA00001946"/>
    </source>
</evidence>
<evidence type="ECO:0000313" key="8">
    <source>
        <dbReference type="EMBL" id="EAR27933.1"/>
    </source>
</evidence>
<keyword evidence="9" id="KW-1185">Reference proteome</keyword>
<dbReference type="OrthoDB" id="8594221at2"/>
<reference evidence="8 9" key="1">
    <citation type="submission" date="2006-02" db="EMBL/GenBank/DDBJ databases">
        <authorList>
            <person name="Moran M.A."/>
            <person name="Kjelleberg S."/>
            <person name="Egan S."/>
            <person name="Saunders N."/>
            <person name="Thomas T."/>
            <person name="Ferriera S."/>
            <person name="Johnson J."/>
            <person name="Kravitz S."/>
            <person name="Halpern A."/>
            <person name="Remington K."/>
            <person name="Beeson K."/>
            <person name="Tran B."/>
            <person name="Rogers Y.-H."/>
            <person name="Friedman R."/>
            <person name="Venter J.C."/>
        </authorList>
    </citation>
    <scope>NUCLEOTIDE SEQUENCE [LARGE SCALE GENOMIC DNA]</scope>
    <source>
        <strain evidence="8 9">D2</strain>
    </source>
</reference>
<evidence type="ECO:0000313" key="9">
    <source>
        <dbReference type="Proteomes" id="UP000006201"/>
    </source>
</evidence>
<dbReference type="PANTHER" id="PTHR43736:SF1">
    <property type="entry name" value="DIHYDRONEOPTERIN TRIPHOSPHATE DIPHOSPHATASE"/>
    <property type="match status" value="1"/>
</dbReference>
<keyword evidence="5 6" id="KW-0378">Hydrolase</keyword>
<proteinExistence type="inferred from homology"/>
<comment type="caution">
    <text evidence="8">The sequence shown here is derived from an EMBL/GenBank/DDBJ whole genome shotgun (WGS) entry which is preliminary data.</text>
</comment>
<evidence type="ECO:0000256" key="5">
    <source>
        <dbReference type="ARBA" id="ARBA00022801"/>
    </source>
</evidence>
<dbReference type="InterPro" id="IPR015797">
    <property type="entry name" value="NUDIX_hydrolase-like_dom_sf"/>
</dbReference>
<dbReference type="GO" id="GO:0004787">
    <property type="term" value="F:thiamine diphosphate phosphatase activity"/>
    <property type="evidence" value="ECO:0007669"/>
    <property type="project" value="InterPro"/>
</dbReference>
<dbReference type="eggNOG" id="COG1051">
    <property type="taxonomic scope" value="Bacteria"/>
</dbReference>